<feature type="transmembrane region" description="Helical" evidence="1">
    <location>
        <begin position="437"/>
        <end position="460"/>
    </location>
</feature>
<feature type="transmembrane region" description="Helical" evidence="1">
    <location>
        <begin position="158"/>
        <end position="180"/>
    </location>
</feature>
<feature type="transmembrane region" description="Helical" evidence="1">
    <location>
        <begin position="497"/>
        <end position="520"/>
    </location>
</feature>
<proteinExistence type="predicted"/>
<comment type="caution">
    <text evidence="2">The sequence shown here is derived from an EMBL/GenBank/DDBJ whole genome shotgun (WGS) entry which is preliminary data.</text>
</comment>
<feature type="transmembrane region" description="Helical" evidence="1">
    <location>
        <begin position="327"/>
        <end position="352"/>
    </location>
</feature>
<dbReference type="AlphaFoldDB" id="A0A9X2WEG1"/>
<accession>A0A9X2WEG1</accession>
<evidence type="ECO:0000313" key="2">
    <source>
        <dbReference type="EMBL" id="MCT7358838.1"/>
    </source>
</evidence>
<name>A0A9X2WEG1_9GAMM</name>
<feature type="transmembrane region" description="Helical" evidence="1">
    <location>
        <begin position="211"/>
        <end position="229"/>
    </location>
</feature>
<organism evidence="2 3">
    <name type="scientific">Thalassolituus pacificus</name>
    <dbReference type="NCBI Taxonomy" id="2975440"/>
    <lineage>
        <taxon>Bacteria</taxon>
        <taxon>Pseudomonadati</taxon>
        <taxon>Pseudomonadota</taxon>
        <taxon>Gammaproteobacteria</taxon>
        <taxon>Oceanospirillales</taxon>
        <taxon>Oceanospirillaceae</taxon>
        <taxon>Thalassolituus</taxon>
    </lineage>
</organism>
<gene>
    <name evidence="2" type="ORF">NYR02_07395</name>
</gene>
<reference evidence="2" key="1">
    <citation type="journal article" date="2022" name="Front. Microbiol.">
        <title>Genome-based taxonomic rearrangement of Oceanobacter-related bacteria including the description of Thalassolituus hydrocarbonoclasticus sp. nov. and Thalassolituus pacificus sp. nov. and emended description of the genus Thalassolituus.</title>
        <authorList>
            <person name="Dong C."/>
            <person name="Wei L."/>
            <person name="Wang J."/>
            <person name="Lai Q."/>
            <person name="Huang Z."/>
            <person name="Shao Z."/>
        </authorList>
    </citation>
    <scope>NUCLEOTIDE SEQUENCE</scope>
    <source>
        <strain evidence="2">59MF3M-4</strain>
    </source>
</reference>
<dbReference type="Proteomes" id="UP001147830">
    <property type="component" value="Unassembled WGS sequence"/>
</dbReference>
<feature type="transmembrane region" description="Helical" evidence="1">
    <location>
        <begin position="249"/>
        <end position="268"/>
    </location>
</feature>
<keyword evidence="1" id="KW-0812">Transmembrane</keyword>
<protein>
    <recommendedName>
        <fullName evidence="4">MFS transporter</fullName>
    </recommendedName>
</protein>
<feature type="transmembrane region" description="Helical" evidence="1">
    <location>
        <begin position="118"/>
        <end position="137"/>
    </location>
</feature>
<evidence type="ECO:0000313" key="3">
    <source>
        <dbReference type="Proteomes" id="UP001147830"/>
    </source>
</evidence>
<dbReference type="InterPro" id="IPR036259">
    <property type="entry name" value="MFS_trans_sf"/>
</dbReference>
<feature type="transmembrane region" description="Helical" evidence="1">
    <location>
        <begin position="92"/>
        <end position="112"/>
    </location>
</feature>
<keyword evidence="1" id="KW-1133">Transmembrane helix</keyword>
<evidence type="ECO:0000256" key="1">
    <source>
        <dbReference type="SAM" id="Phobius"/>
    </source>
</evidence>
<feature type="transmembrane region" description="Helical" evidence="1">
    <location>
        <begin position="472"/>
        <end position="491"/>
    </location>
</feature>
<keyword evidence="1" id="KW-0472">Membrane</keyword>
<feature type="transmembrane region" description="Helical" evidence="1">
    <location>
        <begin position="288"/>
        <end position="306"/>
    </location>
</feature>
<reference evidence="2" key="2">
    <citation type="submission" date="2022-08" db="EMBL/GenBank/DDBJ databases">
        <authorList>
            <person name="Dong C."/>
        </authorList>
    </citation>
    <scope>NUCLEOTIDE SEQUENCE</scope>
    <source>
        <strain evidence="2">59MF3M-4</strain>
    </source>
</reference>
<feature type="transmembrane region" description="Helical" evidence="1">
    <location>
        <begin position="405"/>
        <end position="425"/>
    </location>
</feature>
<evidence type="ECO:0008006" key="4">
    <source>
        <dbReference type="Google" id="ProtNLM"/>
    </source>
</evidence>
<dbReference type="RefSeq" id="WP_260975741.1">
    <property type="nucleotide sequence ID" value="NZ_JAOANI010000015.1"/>
</dbReference>
<feature type="transmembrane region" description="Helical" evidence="1">
    <location>
        <begin position="372"/>
        <end position="393"/>
    </location>
</feature>
<keyword evidence="3" id="KW-1185">Reference proteome</keyword>
<dbReference type="Gene3D" id="1.20.1250.20">
    <property type="entry name" value="MFS general substrate transporter like domains"/>
    <property type="match status" value="2"/>
</dbReference>
<dbReference type="SUPFAM" id="SSF103473">
    <property type="entry name" value="MFS general substrate transporter"/>
    <property type="match status" value="1"/>
</dbReference>
<dbReference type="EMBL" id="JAOANI010000015">
    <property type="protein sequence ID" value="MCT7358838.1"/>
    <property type="molecule type" value="Genomic_DNA"/>
</dbReference>
<sequence>MPNLTGWKPDDTDFWKNTGNRYVRHLPILQLILLLAGSSVWMGWSVLSALMADSSWGFSPQELFSLIYIAGFSGAALRLCGRFLVFQLGTRAVIWSGIIGIWISLIAIFWVFKESNTPLWAFRIAAACCGFGAVLLPKITSINRYIYPRRMRFISQEIPLGLGDAGLILIMVMIPTIIYWNPPLKNIFTEYVLIHDSSNLIGVIHEGHGLWFQWLILPIAGMCLLAAWLNRFSPAVNIQNMMLMRSAGIFSWGRSWLLLLLVILASIAMPYVSNNSMITGAFPAVREMSIFIVIFLVIFAMQNLAGNQIFAEQQLKALANREVHILALMYLMGHGSFLGLSVSLPLLTDLIFSYIPTDGHTGSRINPAAPSILSYCWIGPLLGLSARAAGSWMSKHINPGKIHQVALFALFLSTVGMALTITSALSSPNPEFYFFRFYMITLLFFIASGMSSGSITSLAIKKIPANYADHSLIWIISISSFGFFYIPALFADHWQSAGPAAVLSGLSIFYLTGMIINWFFYWRKGEESLS</sequence>
<feature type="transmembrane region" description="Helical" evidence="1">
    <location>
        <begin position="31"/>
        <end position="51"/>
    </location>
</feature>
<feature type="transmembrane region" description="Helical" evidence="1">
    <location>
        <begin position="63"/>
        <end position="80"/>
    </location>
</feature>